<accession>A0A915I0N9</accession>
<sequence length="139" mass="15849">MVKIMETVVLLYGVMLFDDRAGPTNKNRPPRGFESFMKIADKHIEEDLAKSGHKNPIVKIFHHDVETAHMIDLTKPHNKIHPQHDDDDAPKIDLRTDADHPHHGQGGGVRNDHQTNNQQEYNSDENNYDDSSFGGDYVQ</sequence>
<proteinExistence type="predicted"/>
<feature type="region of interest" description="Disordered" evidence="1">
    <location>
        <begin position="72"/>
        <end position="139"/>
    </location>
</feature>
<organism evidence="2 3">
    <name type="scientific">Romanomermis culicivorax</name>
    <name type="common">Nematode worm</name>
    <dbReference type="NCBI Taxonomy" id="13658"/>
    <lineage>
        <taxon>Eukaryota</taxon>
        <taxon>Metazoa</taxon>
        <taxon>Ecdysozoa</taxon>
        <taxon>Nematoda</taxon>
        <taxon>Enoplea</taxon>
        <taxon>Dorylaimia</taxon>
        <taxon>Mermithida</taxon>
        <taxon>Mermithoidea</taxon>
        <taxon>Mermithidae</taxon>
        <taxon>Romanomermis</taxon>
    </lineage>
</organism>
<reference evidence="3" key="1">
    <citation type="submission" date="2022-11" db="UniProtKB">
        <authorList>
            <consortium name="WormBaseParasite"/>
        </authorList>
    </citation>
    <scope>IDENTIFICATION</scope>
</reference>
<dbReference type="Proteomes" id="UP000887565">
    <property type="component" value="Unplaced"/>
</dbReference>
<protein>
    <submittedName>
        <fullName evidence="3">Uncharacterized protein</fullName>
    </submittedName>
</protein>
<evidence type="ECO:0000256" key="1">
    <source>
        <dbReference type="SAM" id="MobiDB-lite"/>
    </source>
</evidence>
<evidence type="ECO:0000313" key="2">
    <source>
        <dbReference type="Proteomes" id="UP000887565"/>
    </source>
</evidence>
<keyword evidence="2" id="KW-1185">Reference proteome</keyword>
<dbReference type="WBParaSite" id="nRc.2.0.1.t07388-RA">
    <property type="protein sequence ID" value="nRc.2.0.1.t07388-RA"/>
    <property type="gene ID" value="nRc.2.0.1.g07388"/>
</dbReference>
<name>A0A915I0N9_ROMCU</name>
<dbReference type="AlphaFoldDB" id="A0A915I0N9"/>
<feature type="compositionally biased region" description="Basic and acidic residues" evidence="1">
    <location>
        <begin position="89"/>
        <end position="102"/>
    </location>
</feature>
<evidence type="ECO:0000313" key="3">
    <source>
        <dbReference type="WBParaSite" id="nRc.2.0.1.t07388-RA"/>
    </source>
</evidence>